<proteinExistence type="predicted"/>
<dbReference type="EMBL" id="CP027541">
    <property type="protein sequence ID" value="AWT52249.1"/>
    <property type="molecule type" value="Genomic_DNA"/>
</dbReference>
<organism evidence="1 2">
    <name type="scientific">Mycolicibacterium smegmatis (strain MKD8)</name>
    <name type="common">Mycobacterium smegmatis</name>
    <dbReference type="NCBI Taxonomy" id="1214915"/>
    <lineage>
        <taxon>Bacteria</taxon>
        <taxon>Bacillati</taxon>
        <taxon>Actinomycetota</taxon>
        <taxon>Actinomycetes</taxon>
        <taxon>Mycobacteriales</taxon>
        <taxon>Mycobacteriaceae</taxon>
        <taxon>Mycolicibacterium</taxon>
    </lineage>
</organism>
<dbReference type="RefSeq" id="WP_036452749.1">
    <property type="nucleotide sequence ID" value="NZ_CP027541.1"/>
</dbReference>
<accession>A0A2U9PKH1</accession>
<evidence type="ECO:0000313" key="1">
    <source>
        <dbReference type="EMBL" id="AWT52249.1"/>
    </source>
</evidence>
<dbReference type="Proteomes" id="UP000011200">
    <property type="component" value="Chromosome"/>
</dbReference>
<protein>
    <submittedName>
        <fullName evidence="1">Uncharacterized protein</fullName>
    </submittedName>
</protein>
<dbReference type="AlphaFoldDB" id="A0A2U9PKH1"/>
<dbReference type="InterPro" id="IPR045941">
    <property type="entry name" value="DUF6361"/>
</dbReference>
<dbReference type="Pfam" id="PF19888">
    <property type="entry name" value="DUF6361"/>
    <property type="match status" value="1"/>
</dbReference>
<sequence>MTALIAWLDASSEDQRRMREIVNLFSERESRDELGIGQVRDALSDALWPGTSTLFTRARYFLFIPWCFRAAAQMRNDPGKAAALAEQNERRLIRGLLDAGEGEGVIGGSVGMAVKNLPSALYWGGMRTHGILNDPTLSRDDAIAAELDRAHTRRPVTAQLDDEITHVWHDGAFHPTLPQVPEGFPATVPSGFTMSVDEAEWLRDRMLASAPNTMLEYALQNRPDADSELPWRDSVLAGADGERAHVLDDARRFSILMNGASLVYNLLLAEAYEGEGFDRVENPVDDYRGRLEQWADTPNLAYDIATWDRGELWRRVLAQNPHVNSRSRRFINAWLDLLADTDPATLGDNTRARSFIAGREREHKRSQARLTNKRLLQAWLGASGSRPLVYRWTQMRPVLHDIHDGLEGAGA</sequence>
<reference evidence="2" key="2">
    <citation type="submission" date="2018-03" db="EMBL/GenBank/DDBJ databases">
        <authorList>
            <person name="Derbyshire K."/>
            <person name="Gray T.A."/>
            <person name="Champion M."/>
        </authorList>
    </citation>
    <scope>NUCLEOTIDE SEQUENCE [LARGE SCALE GENOMIC DNA]</scope>
    <source>
        <strain evidence="2">MKD8</strain>
    </source>
</reference>
<evidence type="ECO:0000313" key="2">
    <source>
        <dbReference type="Proteomes" id="UP000011200"/>
    </source>
</evidence>
<gene>
    <name evidence="1" type="ORF">D806_012610</name>
</gene>
<reference evidence="1 2" key="1">
    <citation type="journal article" date="2013" name="Genome Announc.">
        <title>Draft genome sequence of MKD8, a conjugal recipient Mycobacterium smegmatis strain.</title>
        <authorList>
            <person name="Gray T.A."/>
            <person name="Palumbo M.J."/>
            <person name="Derbyshire K.M."/>
        </authorList>
    </citation>
    <scope>NUCLEOTIDE SEQUENCE [LARGE SCALE GENOMIC DNA]</scope>
    <source>
        <strain evidence="1 2">MKD8</strain>
    </source>
</reference>
<name>A0A2U9PKH1_MYCSE</name>